<organism evidence="1 2">
    <name type="scientific">Mycetohabitans rhizoxinica (strain DSM 19002 / CIP 109453 / HKI 454)</name>
    <name type="common">Paraburkholderia rhizoxinica</name>
    <dbReference type="NCBI Taxonomy" id="882378"/>
    <lineage>
        <taxon>Bacteria</taxon>
        <taxon>Pseudomonadati</taxon>
        <taxon>Pseudomonadota</taxon>
        <taxon>Betaproteobacteria</taxon>
        <taxon>Burkholderiales</taxon>
        <taxon>Burkholderiaceae</taxon>
        <taxon>Mycetohabitans</taxon>
    </lineage>
</organism>
<sequence>MFSNKGLGPNCIVMFAVDSTGTSSKRDSGKACYFTTPALAAEASQRAAEPARSAVASAASRSPCWAVVTLVTGWFDAAPWRAPTSESHDGAQPARVGFMVRWTLNAGEMLNAGALHEPTPIAGDEPAADA</sequence>
<accession>E5AQM2</accession>
<dbReference type="Proteomes" id="UP000007437">
    <property type="component" value="Chromosome"/>
</dbReference>
<dbReference type="AlphaFoldDB" id="E5AQM2"/>
<evidence type="ECO:0000313" key="2">
    <source>
        <dbReference type="Proteomes" id="UP000007437"/>
    </source>
</evidence>
<proteinExistence type="predicted"/>
<name>E5AQM2_MYCRK</name>
<reference evidence="1 2" key="1">
    <citation type="journal article" date="2011" name="J. Bacteriol.">
        <title>Complete genome sequence of Burkholderia rhizoxinica, an endosymbiont of Rhizopus microsporus.</title>
        <authorList>
            <person name="Lackner G."/>
            <person name="Moebius N."/>
            <person name="Partida-Martinez L."/>
            <person name="Hertweck C."/>
        </authorList>
    </citation>
    <scope>NUCLEOTIDE SEQUENCE [LARGE SCALE GENOMIC DNA]</scope>
    <source>
        <strain evidence="2">DSM 19002 / CIP 109453 / HKI 454</strain>
    </source>
</reference>
<gene>
    <name evidence="1" type="ordered locus">RBRH_03700</name>
</gene>
<dbReference type="EMBL" id="FR687359">
    <property type="protein sequence ID" value="CBW74904.1"/>
    <property type="molecule type" value="Genomic_DNA"/>
</dbReference>
<dbReference type="KEGG" id="brh:RBRH_03700"/>
<evidence type="ECO:0000313" key="1">
    <source>
        <dbReference type="EMBL" id="CBW74904.1"/>
    </source>
</evidence>
<dbReference type="HOGENOM" id="CLU_1934121_0_0_4"/>
<dbReference type="STRING" id="882378.RBRH_03700"/>
<protein>
    <submittedName>
        <fullName evidence="1">Uncharacterized protein</fullName>
    </submittedName>
</protein>